<dbReference type="RefSeq" id="WP_349151396.1">
    <property type="nucleotide sequence ID" value="NZ_JBBMEO010000001.1"/>
</dbReference>
<comment type="caution">
    <text evidence="3">The sequence shown here is derived from an EMBL/GenBank/DDBJ whole genome shotgun (WGS) entry which is preliminary data.</text>
</comment>
<reference evidence="3 4" key="1">
    <citation type="submission" date="2024-03" db="EMBL/GenBank/DDBJ databases">
        <title>Human intestinal bacterial collection.</title>
        <authorList>
            <person name="Pauvert C."/>
            <person name="Hitch T.C.A."/>
            <person name="Clavel T."/>
        </authorList>
    </citation>
    <scope>NUCLEOTIDE SEQUENCE [LARGE SCALE GENOMIC DNA]</scope>
    <source>
        <strain evidence="3 4">CLA-AA-H175</strain>
    </source>
</reference>
<dbReference type="Proteomes" id="UP001457197">
    <property type="component" value="Unassembled WGS sequence"/>
</dbReference>
<dbReference type="NCBIfam" id="TIGR02675">
    <property type="entry name" value="tape_meas_nterm"/>
    <property type="match status" value="1"/>
</dbReference>
<feature type="region of interest" description="Disordered" evidence="1">
    <location>
        <begin position="511"/>
        <end position="541"/>
    </location>
</feature>
<evidence type="ECO:0000313" key="3">
    <source>
        <dbReference type="EMBL" id="MEQ2360618.1"/>
    </source>
</evidence>
<evidence type="ECO:0000259" key="2">
    <source>
        <dbReference type="Pfam" id="PF20155"/>
    </source>
</evidence>
<dbReference type="EMBL" id="JBBMEO010000001">
    <property type="protein sequence ID" value="MEQ2360618.1"/>
    <property type="molecule type" value="Genomic_DNA"/>
</dbReference>
<sequence>MNLFALSVELGMDTSSFEQGVDRARAKTSALAGELNPRFSGIGKTLTGAFTKSQLLATSIIGLAKKFSSLGEGIVNQGVAFNQQMEKYTTGFTNMLGSAEKAQAVLNQIKQDAARTPLNVDSLVQANQLLISAGVSAGEARSTILALGDAVSATGGGSEVLSRMAANLQQIKNVGKAASIDIKQFAMAGIDIYGVLADYTGKSTAEVQGMTITYDLLTAALKKASEEGGRYYNAMETQSQTLSGRIETLKDNWSQLLGTLTKGLTETEGNLVTAAAGWVQRLQEGFETAGANGLMQAGGHIVDEVASGISAGIPTLAARAEDAVQNFALYLQDNTGQIADTGGKLLVSLASGILDMAPAIVNSAEQIFSAFVVELWNHADEIFTTGADLVGKLVKGFLSLTGNVIEAAGNITAAIVTKIFTTDWVQVGKDVVSSVGQGILDGISALSTPLDRLSYKLNHALGKTGYAEYSTFEAWAAANGKTGETRYQQGSQKDADYWKRYGDKLAQQYGLNETGTDTGSGETDATPGGSSRKSTGTKSKTETVIASVTHTATTTAQNALGSVTTSVETLNEKVKDAAGKIKDRVTETTTETGKEMVNGVATTYTLVTKKVTDANGKISTTTKKVYADMSKTLLGNLTTIAEKTFNGITTTTQQAVETYADGSQHIKTTATETGERIVDGVRQTYTKVISYIDGVQDKVTETAQNIDKSIKATQKRIDANLSKAQQQLNSGIFKIGKNLYTDLKNQDRAALGLDIVNVMWGEVSQEQREVLSDWANKALEAINEAYSGGGLSEAFNAFKQIMSNGIKADADGVTTDVKGLSNVFQELGINVSDVGSNIMGVLNTIGSGMGSFALNAGTDIANLAGSMGSLGTIAEGAGGLIAKVGSLIISNPEVAAIIAIVAGVVALGAALFSKFGKSSSGGQAVSHYESPFAGHDVYDSLTEFSTRAAMQHRYMEKTTGTDAQLGILQQIRDMLDEHLPDIGTGQLVMDGEKVADMLTPRLATNMDASMGVYTLRAERGV</sequence>
<dbReference type="Pfam" id="PF20155">
    <property type="entry name" value="TMP_3"/>
    <property type="match status" value="1"/>
</dbReference>
<evidence type="ECO:0000256" key="1">
    <source>
        <dbReference type="SAM" id="MobiDB-lite"/>
    </source>
</evidence>
<feature type="compositionally biased region" description="Low complexity" evidence="1">
    <location>
        <begin position="513"/>
        <end position="538"/>
    </location>
</feature>
<dbReference type="InterPro" id="IPR013491">
    <property type="entry name" value="Tape_meas_N"/>
</dbReference>
<dbReference type="Gene3D" id="1.20.5.1230">
    <property type="entry name" value="Apolipoprotein A-I"/>
    <property type="match status" value="1"/>
</dbReference>
<keyword evidence="4" id="KW-1185">Reference proteome</keyword>
<name>A0ABV1ASU3_9FIRM</name>
<evidence type="ECO:0000313" key="4">
    <source>
        <dbReference type="Proteomes" id="UP001457197"/>
    </source>
</evidence>
<organism evidence="3 4">
    <name type="scientific">Faecalibacterium tardum</name>
    <dbReference type="NCBI Taxonomy" id="3133156"/>
    <lineage>
        <taxon>Bacteria</taxon>
        <taxon>Bacillati</taxon>
        <taxon>Bacillota</taxon>
        <taxon>Clostridia</taxon>
        <taxon>Eubacteriales</taxon>
        <taxon>Oscillospiraceae</taxon>
        <taxon>Faecalibacterium</taxon>
    </lineage>
</organism>
<accession>A0ABV1ASU3</accession>
<gene>
    <name evidence="3" type="ORF">WMO44_00440</name>
</gene>
<proteinExistence type="predicted"/>
<feature type="domain" description="Tape measure protein N-terminal" evidence="2">
    <location>
        <begin position="78"/>
        <end position="261"/>
    </location>
</feature>
<protein>
    <submittedName>
        <fullName evidence="3">Tape measure protein</fullName>
    </submittedName>
</protein>